<dbReference type="EMBL" id="JBHSIU010000054">
    <property type="protein sequence ID" value="MFC5004092.1"/>
    <property type="molecule type" value="Genomic_DNA"/>
</dbReference>
<name>A0ABV9W600_9ACTN</name>
<evidence type="ECO:0000313" key="6">
    <source>
        <dbReference type="Proteomes" id="UP001595912"/>
    </source>
</evidence>
<dbReference type="GO" id="GO:0016787">
    <property type="term" value="F:hydrolase activity"/>
    <property type="evidence" value="ECO:0007669"/>
    <property type="project" value="UniProtKB-KW"/>
</dbReference>
<proteinExistence type="predicted"/>
<feature type="region of interest" description="Disordered" evidence="2">
    <location>
        <begin position="19"/>
        <end position="46"/>
    </location>
</feature>
<reference evidence="6" key="1">
    <citation type="journal article" date="2019" name="Int. J. Syst. Evol. Microbiol.">
        <title>The Global Catalogue of Microorganisms (GCM) 10K type strain sequencing project: providing services to taxonomists for standard genome sequencing and annotation.</title>
        <authorList>
            <consortium name="The Broad Institute Genomics Platform"/>
            <consortium name="The Broad Institute Genome Sequencing Center for Infectious Disease"/>
            <person name="Wu L."/>
            <person name="Ma J."/>
        </authorList>
    </citation>
    <scope>NUCLEOTIDE SEQUENCE [LARGE SCALE GENOMIC DNA]</scope>
    <source>
        <strain evidence="6">CGMCC 4.7152</strain>
    </source>
</reference>
<keyword evidence="5" id="KW-0378">Hydrolase</keyword>
<feature type="domain" description="Dienelactone hydrolase" evidence="4">
    <location>
        <begin position="170"/>
        <end position="275"/>
    </location>
</feature>
<evidence type="ECO:0000313" key="5">
    <source>
        <dbReference type="EMBL" id="MFC5004092.1"/>
    </source>
</evidence>
<dbReference type="SUPFAM" id="SSF53474">
    <property type="entry name" value="alpha/beta-Hydrolases"/>
    <property type="match status" value="1"/>
</dbReference>
<accession>A0ABV9W600</accession>
<dbReference type="RefSeq" id="WP_380123618.1">
    <property type="nucleotide sequence ID" value="NZ_JBHSIU010000054.1"/>
</dbReference>
<dbReference type="Proteomes" id="UP001595912">
    <property type="component" value="Unassembled WGS sequence"/>
</dbReference>
<dbReference type="InterPro" id="IPR002925">
    <property type="entry name" value="Dienelactn_hydro"/>
</dbReference>
<dbReference type="PROSITE" id="PS51257">
    <property type="entry name" value="PROKAR_LIPOPROTEIN"/>
    <property type="match status" value="1"/>
</dbReference>
<evidence type="ECO:0000259" key="4">
    <source>
        <dbReference type="Pfam" id="PF01738"/>
    </source>
</evidence>
<comment type="caution">
    <text evidence="5">The sequence shown here is derived from an EMBL/GenBank/DDBJ whole genome shotgun (WGS) entry which is preliminary data.</text>
</comment>
<sequence>MRLVPVLTALLLTACGAAPKPAASGPSTPPASQPASATGRFTPHPVGEADAPAGYYEYLPPGYGDGTPRPLMIFLHGFGGNGDGSASQLDNLFDGGPPQLMHDGRWPADRPFVVLAPQHPAPPDDPAYASCEQGTHAASCVMKIQHELGHPAGRTLCATPAEVERFLTYALGHYKVDPERVYLTGLSCGAYAAYEYVAAYGPAKVAAVVAIAGDARPAWAAAQCRLGTVPIWAFHGDADDTVAPAGSTEPAANLAKCPVPPGRPVKLTTYPGVGHDAWTRTFDLSAGNDIYAWLLDITGP</sequence>
<protein>
    <submittedName>
        <fullName evidence="5">Dienelactone hydrolase family protein</fullName>
    </submittedName>
</protein>
<dbReference type="Gene3D" id="3.40.50.1820">
    <property type="entry name" value="alpha/beta hydrolase"/>
    <property type="match status" value="1"/>
</dbReference>
<gene>
    <name evidence="5" type="ORF">ACFPIJ_40485</name>
</gene>
<feature type="chain" id="PRO_5045574210" evidence="3">
    <location>
        <begin position="23"/>
        <end position="300"/>
    </location>
</feature>
<evidence type="ECO:0000256" key="2">
    <source>
        <dbReference type="SAM" id="MobiDB-lite"/>
    </source>
</evidence>
<organism evidence="5 6">
    <name type="scientific">Dactylosporangium cerinum</name>
    <dbReference type="NCBI Taxonomy" id="1434730"/>
    <lineage>
        <taxon>Bacteria</taxon>
        <taxon>Bacillati</taxon>
        <taxon>Actinomycetota</taxon>
        <taxon>Actinomycetes</taxon>
        <taxon>Micromonosporales</taxon>
        <taxon>Micromonosporaceae</taxon>
        <taxon>Dactylosporangium</taxon>
    </lineage>
</organism>
<keyword evidence="6" id="KW-1185">Reference proteome</keyword>
<dbReference type="PANTHER" id="PTHR43037">
    <property type="entry name" value="UNNAMED PRODUCT-RELATED"/>
    <property type="match status" value="1"/>
</dbReference>
<dbReference type="Pfam" id="PF01738">
    <property type="entry name" value="DLH"/>
    <property type="match status" value="1"/>
</dbReference>
<dbReference type="PANTHER" id="PTHR43037:SF1">
    <property type="entry name" value="BLL1128 PROTEIN"/>
    <property type="match status" value="1"/>
</dbReference>
<dbReference type="InterPro" id="IPR050955">
    <property type="entry name" value="Plant_Biomass_Hydrol_Est"/>
</dbReference>
<feature type="signal peptide" evidence="3">
    <location>
        <begin position="1"/>
        <end position="22"/>
    </location>
</feature>
<keyword evidence="1 3" id="KW-0732">Signal</keyword>
<evidence type="ECO:0000256" key="1">
    <source>
        <dbReference type="ARBA" id="ARBA00022729"/>
    </source>
</evidence>
<evidence type="ECO:0000256" key="3">
    <source>
        <dbReference type="SAM" id="SignalP"/>
    </source>
</evidence>
<dbReference type="InterPro" id="IPR029058">
    <property type="entry name" value="AB_hydrolase_fold"/>
</dbReference>